<dbReference type="RefSeq" id="WP_045094692.1">
    <property type="nucleotide sequence ID" value="NZ_LN614827.1"/>
</dbReference>
<dbReference type="EMBL" id="LN614827">
    <property type="protein sequence ID" value="CEG55897.1"/>
    <property type="molecule type" value="Genomic_DNA"/>
</dbReference>
<organism evidence="1 2">
    <name type="scientific">Legionella fallonii LLAP-10</name>
    <dbReference type="NCBI Taxonomy" id="1212491"/>
    <lineage>
        <taxon>Bacteria</taxon>
        <taxon>Pseudomonadati</taxon>
        <taxon>Pseudomonadota</taxon>
        <taxon>Gammaproteobacteria</taxon>
        <taxon>Legionellales</taxon>
        <taxon>Legionellaceae</taxon>
        <taxon>Legionella</taxon>
    </lineage>
</organism>
<sequence>MDISEIKEEMQRLSNEFKKYESALKGMQVGEIKKNKELMKLFTSLYHLMQSSLFYEALLDEGFAKTTTNYAAIWNFTSPILSLLGAFYRIFCVLVSDHYVYSVGYDFSCQEKEWIGSVADLDVHLSNLLVNRCKNEAFLGLYSIDLQGEPDKKQYENLIKRLRGNSSRKMTAIVYASDGTYTEPLFFIKDEEKIEVLVATNYWGSASHIHGFTKTLINKYKIKCTISPQIKVVHDGNCSVQSELNINTVLYEALQQNNSVYRVIDALRKEECSLSDYRVHLSDVSPNNNSQDKPDFSTLARLLTKASAVFLRIGGRGWIDYCRARAIHPKNIVKTSYNEWESLQYPNWLSTRVFPPYEYRAVIPQSKIDTDSTVLPLIAKDYAEKLTGCGALGAKILQQIERLQLHQDSCNPYWINSKKKSDAIINALNQLDFEDENTLRAAVTNPESELYHALNLQRLSLLTFLGAFGWNQAKSLQCVQEVAQSVTLKI</sequence>
<dbReference type="KEGG" id="lfa:LFA_0432"/>
<dbReference type="STRING" id="1212491.LFA_0432"/>
<keyword evidence="2" id="KW-1185">Reference proteome</keyword>
<name>A0A098G074_9GAMM</name>
<protein>
    <submittedName>
        <fullName evidence="1">Uncharacterized protein</fullName>
    </submittedName>
</protein>
<evidence type="ECO:0000313" key="1">
    <source>
        <dbReference type="EMBL" id="CEG55897.1"/>
    </source>
</evidence>
<dbReference type="OrthoDB" id="5652468at2"/>
<gene>
    <name evidence="1" type="ORF">LFA_0432</name>
</gene>
<dbReference type="AlphaFoldDB" id="A0A098G074"/>
<dbReference type="HOGENOM" id="CLU_556416_0_0_6"/>
<accession>A0A098G074</accession>
<reference evidence="2" key="1">
    <citation type="submission" date="2014-09" db="EMBL/GenBank/DDBJ databases">
        <authorList>
            <person name="Gomez-Valero L."/>
        </authorList>
    </citation>
    <scope>NUCLEOTIDE SEQUENCE [LARGE SCALE GENOMIC DNA]</scope>
    <source>
        <strain evidence="2">ATCC700992</strain>
    </source>
</reference>
<proteinExistence type="predicted"/>
<evidence type="ECO:0000313" key="2">
    <source>
        <dbReference type="Proteomes" id="UP000032430"/>
    </source>
</evidence>
<dbReference type="Proteomes" id="UP000032430">
    <property type="component" value="Chromosome I"/>
</dbReference>